<dbReference type="PATRIC" id="fig|1157951.4.peg.2663"/>
<gene>
    <name evidence="4" type="ordered locus">S70_13230</name>
</gene>
<evidence type="ECO:0000256" key="2">
    <source>
        <dbReference type="ARBA" id="ARBA00022448"/>
    </source>
</evidence>
<dbReference type="InterPro" id="IPR050166">
    <property type="entry name" value="ABC_transporter_ATP-bind"/>
</dbReference>
<dbReference type="InterPro" id="IPR027417">
    <property type="entry name" value="P-loop_NTPase"/>
</dbReference>
<dbReference type="HOGENOM" id="CLU_000604_1_15_6"/>
<dbReference type="EMBL" id="CP003488">
    <property type="protein sequence ID" value="AFH94488.1"/>
    <property type="molecule type" value="Genomic_DNA"/>
</dbReference>
<dbReference type="Gene3D" id="3.40.50.300">
    <property type="entry name" value="P-loop containing nucleotide triphosphate hydrolases"/>
    <property type="match status" value="1"/>
</dbReference>
<organism evidence="4 5">
    <name type="scientific">Providencia stuartii (strain MRSN 2154)</name>
    <dbReference type="NCBI Taxonomy" id="1157951"/>
    <lineage>
        <taxon>Bacteria</taxon>
        <taxon>Pseudomonadati</taxon>
        <taxon>Pseudomonadota</taxon>
        <taxon>Gammaproteobacteria</taxon>
        <taxon>Enterobacterales</taxon>
        <taxon>Morganellaceae</taxon>
        <taxon>Providencia</taxon>
    </lineage>
</organism>
<sequence length="69" mass="7362">MEQSNLLLQLSNIGYSIEQKTILDNVQINLQAGDFKLITGPSGCGKSTLLKIVASLISPTQGTIKSLSQ</sequence>
<protein>
    <submittedName>
        <fullName evidence="4">ABC transporter ATP-binding protein YbbL</fullName>
    </submittedName>
</protein>
<dbReference type="GO" id="GO:0016887">
    <property type="term" value="F:ATP hydrolysis activity"/>
    <property type="evidence" value="ECO:0007669"/>
    <property type="project" value="InterPro"/>
</dbReference>
<name>A0A140NPB7_PROSM</name>
<comment type="similarity">
    <text evidence="1">Belongs to the ABC transporter superfamily.</text>
</comment>
<evidence type="ECO:0000313" key="5">
    <source>
        <dbReference type="Proteomes" id="UP000005012"/>
    </source>
</evidence>
<keyword evidence="4" id="KW-0547">Nucleotide-binding</keyword>
<dbReference type="Pfam" id="PF00005">
    <property type="entry name" value="ABC_tran"/>
    <property type="match status" value="1"/>
</dbReference>
<dbReference type="PANTHER" id="PTHR42788">
    <property type="entry name" value="TAURINE IMPORT ATP-BINDING PROTEIN-RELATED"/>
    <property type="match status" value="1"/>
</dbReference>
<keyword evidence="4" id="KW-0067">ATP-binding</keyword>
<dbReference type="PANTHER" id="PTHR42788:SF13">
    <property type="entry name" value="ALIPHATIC SULFONATES IMPORT ATP-BINDING PROTEIN SSUB"/>
    <property type="match status" value="1"/>
</dbReference>
<evidence type="ECO:0000256" key="1">
    <source>
        <dbReference type="ARBA" id="ARBA00005417"/>
    </source>
</evidence>
<accession>A0A140NPB7</accession>
<evidence type="ECO:0000259" key="3">
    <source>
        <dbReference type="Pfam" id="PF00005"/>
    </source>
</evidence>
<reference evidence="5" key="2">
    <citation type="submission" date="2012-04" db="EMBL/GenBank/DDBJ databases">
        <title>Complete genome sequence of Providencia stuartii clinical isolate MRSN 2154.</title>
        <authorList>
            <person name="Clifford R.J."/>
            <person name="Hang J."/>
            <person name="Riley M.C."/>
            <person name="Onmus-Leone F."/>
            <person name="Kuschner R.A."/>
            <person name="Lesho E.P."/>
            <person name="Waterman P.E."/>
        </authorList>
    </citation>
    <scope>NUCLEOTIDE SEQUENCE [LARGE SCALE GENOMIC DNA]</scope>
    <source>
        <strain evidence="5">MRSN 2154</strain>
    </source>
</reference>
<dbReference type="KEGG" id="psi:S70_13230"/>
<dbReference type="GO" id="GO:0005524">
    <property type="term" value="F:ATP binding"/>
    <property type="evidence" value="ECO:0007669"/>
    <property type="project" value="UniProtKB-KW"/>
</dbReference>
<feature type="domain" description="ABC transporter" evidence="3">
    <location>
        <begin position="23"/>
        <end position="65"/>
    </location>
</feature>
<keyword evidence="2" id="KW-0813">Transport</keyword>
<evidence type="ECO:0000313" key="4">
    <source>
        <dbReference type="EMBL" id="AFH94488.1"/>
    </source>
</evidence>
<reference evidence="4 5" key="1">
    <citation type="journal article" date="2012" name="J. Bacteriol.">
        <title>Complete Genome Sequence of Providencia stuartii Clinical Isolate MRSN 2154.</title>
        <authorList>
            <person name="Clifford R.J."/>
            <person name="Hang J."/>
            <person name="Riley M.C."/>
            <person name="Onmus-Leone F."/>
            <person name="Kuschner R.A."/>
            <person name="Lesho E.P."/>
            <person name="Waterman P.E."/>
        </authorList>
    </citation>
    <scope>NUCLEOTIDE SEQUENCE [LARGE SCALE GENOMIC DNA]</scope>
    <source>
        <strain evidence="4 5">MRSN 2154</strain>
    </source>
</reference>
<proteinExistence type="inferred from homology"/>
<dbReference type="Proteomes" id="UP000005012">
    <property type="component" value="Chromosome"/>
</dbReference>
<dbReference type="SUPFAM" id="SSF52540">
    <property type="entry name" value="P-loop containing nucleoside triphosphate hydrolases"/>
    <property type="match status" value="1"/>
</dbReference>
<dbReference type="InterPro" id="IPR003439">
    <property type="entry name" value="ABC_transporter-like_ATP-bd"/>
</dbReference>
<dbReference type="AlphaFoldDB" id="A0A140NPB7"/>